<dbReference type="AlphaFoldDB" id="A0A2P2N2I2"/>
<accession>A0A2P2N2I2</accession>
<organism evidence="1">
    <name type="scientific">Rhizophora mucronata</name>
    <name type="common">Asiatic mangrove</name>
    <dbReference type="NCBI Taxonomy" id="61149"/>
    <lineage>
        <taxon>Eukaryota</taxon>
        <taxon>Viridiplantae</taxon>
        <taxon>Streptophyta</taxon>
        <taxon>Embryophyta</taxon>
        <taxon>Tracheophyta</taxon>
        <taxon>Spermatophyta</taxon>
        <taxon>Magnoliopsida</taxon>
        <taxon>eudicotyledons</taxon>
        <taxon>Gunneridae</taxon>
        <taxon>Pentapetalae</taxon>
        <taxon>rosids</taxon>
        <taxon>fabids</taxon>
        <taxon>Malpighiales</taxon>
        <taxon>Rhizophoraceae</taxon>
        <taxon>Rhizophora</taxon>
    </lineage>
</organism>
<dbReference type="EMBL" id="GGEC01056187">
    <property type="protein sequence ID" value="MBX36671.1"/>
    <property type="molecule type" value="Transcribed_RNA"/>
</dbReference>
<protein>
    <submittedName>
        <fullName evidence="1">Uncharacterized protein</fullName>
    </submittedName>
</protein>
<proteinExistence type="predicted"/>
<evidence type="ECO:0000313" key="1">
    <source>
        <dbReference type="EMBL" id="MBX36671.1"/>
    </source>
</evidence>
<sequence>MPQLGKGFSTHELRFSHKFFSPCKFKTPEIQRVSRI</sequence>
<reference evidence="1" key="1">
    <citation type="submission" date="2018-02" db="EMBL/GenBank/DDBJ databases">
        <title>Rhizophora mucronata_Transcriptome.</title>
        <authorList>
            <person name="Meera S.P."/>
            <person name="Sreeshan A."/>
            <person name="Augustine A."/>
        </authorList>
    </citation>
    <scope>NUCLEOTIDE SEQUENCE</scope>
    <source>
        <tissue evidence="1">Leaf</tissue>
    </source>
</reference>
<name>A0A2P2N2I2_RHIMU</name>